<comment type="subcellular location">
    <subcellularLocation>
        <location evidence="1">Endomembrane system</location>
        <topology evidence="1">Multi-pass membrane protein</topology>
    </subcellularLocation>
</comment>
<feature type="region of interest" description="Disordered" evidence="7">
    <location>
        <begin position="563"/>
        <end position="621"/>
    </location>
</feature>
<dbReference type="GO" id="GO:0012505">
    <property type="term" value="C:endomembrane system"/>
    <property type="evidence" value="ECO:0007669"/>
    <property type="project" value="UniProtKB-SubCell"/>
</dbReference>
<dbReference type="InterPro" id="IPR020846">
    <property type="entry name" value="MFS_dom"/>
</dbReference>
<dbReference type="InParanoid" id="A0A1X2H1N6"/>
<evidence type="ECO:0000256" key="2">
    <source>
        <dbReference type="ARBA" id="ARBA00008335"/>
    </source>
</evidence>
<feature type="compositionally biased region" description="Polar residues" evidence="7">
    <location>
        <begin position="11"/>
        <end position="25"/>
    </location>
</feature>
<feature type="transmembrane region" description="Helical" evidence="8">
    <location>
        <begin position="295"/>
        <end position="314"/>
    </location>
</feature>
<dbReference type="SUPFAM" id="SSF103473">
    <property type="entry name" value="MFS general substrate transporter"/>
    <property type="match status" value="1"/>
</dbReference>
<feature type="transmembrane region" description="Helical" evidence="8">
    <location>
        <begin position="367"/>
        <end position="390"/>
    </location>
</feature>
<dbReference type="InterPro" id="IPR011701">
    <property type="entry name" value="MFS"/>
</dbReference>
<proteinExistence type="inferred from homology"/>
<dbReference type="PRINTS" id="PR01036">
    <property type="entry name" value="TCRTETB"/>
</dbReference>
<dbReference type="OrthoDB" id="10021397at2759"/>
<dbReference type="InterPro" id="IPR036259">
    <property type="entry name" value="MFS_trans_sf"/>
</dbReference>
<evidence type="ECO:0000256" key="8">
    <source>
        <dbReference type="SAM" id="Phobius"/>
    </source>
</evidence>
<evidence type="ECO:0000313" key="10">
    <source>
        <dbReference type="EMBL" id="ORY91328.1"/>
    </source>
</evidence>
<dbReference type="GO" id="GO:0005886">
    <property type="term" value="C:plasma membrane"/>
    <property type="evidence" value="ECO:0007669"/>
    <property type="project" value="TreeGrafter"/>
</dbReference>
<dbReference type="Proteomes" id="UP000242180">
    <property type="component" value="Unassembled WGS sequence"/>
</dbReference>
<dbReference type="AlphaFoldDB" id="A0A1X2H1N6"/>
<feature type="transmembrane region" description="Helical" evidence="8">
    <location>
        <begin position="334"/>
        <end position="355"/>
    </location>
</feature>
<evidence type="ECO:0000313" key="11">
    <source>
        <dbReference type="Proteomes" id="UP000242180"/>
    </source>
</evidence>
<dbReference type="PANTHER" id="PTHR23501">
    <property type="entry name" value="MAJOR FACILITATOR SUPERFAMILY"/>
    <property type="match status" value="1"/>
</dbReference>
<dbReference type="FunFam" id="1.20.1720.10:FF:000013">
    <property type="entry name" value="Related to multidrug resistance proteins"/>
    <property type="match status" value="1"/>
</dbReference>
<feature type="transmembrane region" description="Helical" evidence="8">
    <location>
        <begin position="204"/>
        <end position="224"/>
    </location>
</feature>
<feature type="transmembrane region" description="Helical" evidence="8">
    <location>
        <begin position="535"/>
        <end position="552"/>
    </location>
</feature>
<feature type="transmembrane region" description="Helical" evidence="8">
    <location>
        <begin position="108"/>
        <end position="127"/>
    </location>
</feature>
<dbReference type="STRING" id="13706.A0A1X2H1N6"/>
<keyword evidence="6 8" id="KW-0472">Membrane</keyword>
<dbReference type="EMBL" id="MCGN01000011">
    <property type="protein sequence ID" value="ORY91328.1"/>
    <property type="molecule type" value="Genomic_DNA"/>
</dbReference>
<keyword evidence="3" id="KW-0813">Transport</keyword>
<dbReference type="PROSITE" id="PS50850">
    <property type="entry name" value="MFS"/>
    <property type="match status" value="1"/>
</dbReference>
<keyword evidence="5 8" id="KW-1133">Transmembrane helix</keyword>
<feature type="transmembrane region" description="Helical" evidence="8">
    <location>
        <begin position="172"/>
        <end position="192"/>
    </location>
</feature>
<feature type="transmembrane region" description="Helical" evidence="8">
    <location>
        <begin position="264"/>
        <end position="283"/>
    </location>
</feature>
<evidence type="ECO:0000256" key="1">
    <source>
        <dbReference type="ARBA" id="ARBA00004127"/>
    </source>
</evidence>
<evidence type="ECO:0000256" key="7">
    <source>
        <dbReference type="SAM" id="MobiDB-lite"/>
    </source>
</evidence>
<feature type="transmembrane region" description="Helical" evidence="8">
    <location>
        <begin position="230"/>
        <end position="252"/>
    </location>
</feature>
<dbReference type="Gene3D" id="1.20.1720.10">
    <property type="entry name" value="Multidrug resistance protein D"/>
    <property type="match status" value="1"/>
</dbReference>
<dbReference type="Pfam" id="PF07690">
    <property type="entry name" value="MFS_1"/>
    <property type="match status" value="1"/>
</dbReference>
<feature type="compositionally biased region" description="Low complexity" evidence="7">
    <location>
        <begin position="563"/>
        <end position="574"/>
    </location>
</feature>
<dbReference type="FunCoup" id="A0A1X2H1N6">
    <property type="interactions" value="37"/>
</dbReference>
<reference evidence="10 11" key="1">
    <citation type="submission" date="2016-07" db="EMBL/GenBank/DDBJ databases">
        <title>Pervasive Adenine N6-methylation of Active Genes in Fungi.</title>
        <authorList>
            <consortium name="DOE Joint Genome Institute"/>
            <person name="Mondo S.J."/>
            <person name="Dannebaum R.O."/>
            <person name="Kuo R.C."/>
            <person name="Labutti K."/>
            <person name="Haridas S."/>
            <person name="Kuo A."/>
            <person name="Salamov A."/>
            <person name="Ahrendt S.R."/>
            <person name="Lipzen A."/>
            <person name="Sullivan W."/>
            <person name="Andreopoulos W.B."/>
            <person name="Clum A."/>
            <person name="Lindquist E."/>
            <person name="Daum C."/>
            <person name="Ramamoorthy G.K."/>
            <person name="Gryganskyi A."/>
            <person name="Culley D."/>
            <person name="Magnuson J.K."/>
            <person name="James T.Y."/>
            <person name="O'Malley M.A."/>
            <person name="Stajich J.E."/>
            <person name="Spatafora J.W."/>
            <person name="Visel A."/>
            <person name="Grigoriev I.V."/>
        </authorList>
    </citation>
    <scope>NUCLEOTIDE SEQUENCE [LARGE SCALE GENOMIC DNA]</scope>
    <source>
        <strain evidence="10 11">NRRL 2496</strain>
    </source>
</reference>
<dbReference type="PANTHER" id="PTHR23501:SF102">
    <property type="entry name" value="DRUG TRANSPORTER, PUTATIVE (AFU_ORTHOLOGUE AFUA_3G08530)-RELATED"/>
    <property type="match status" value="1"/>
</dbReference>
<feature type="transmembrane region" description="Helical" evidence="8">
    <location>
        <begin position="139"/>
        <end position="166"/>
    </location>
</feature>
<dbReference type="OMA" id="AVAPCIY"/>
<dbReference type="Gene3D" id="1.20.1250.20">
    <property type="entry name" value="MFS general substrate transporter like domains"/>
    <property type="match status" value="1"/>
</dbReference>
<evidence type="ECO:0000256" key="5">
    <source>
        <dbReference type="ARBA" id="ARBA00022989"/>
    </source>
</evidence>
<feature type="transmembrane region" description="Helical" evidence="8">
    <location>
        <begin position="402"/>
        <end position="419"/>
    </location>
</feature>
<feature type="transmembrane region" description="Helical" evidence="8">
    <location>
        <begin position="431"/>
        <end position="450"/>
    </location>
</feature>
<feature type="transmembrane region" description="Helical" evidence="8">
    <location>
        <begin position="471"/>
        <end position="489"/>
    </location>
</feature>
<feature type="transmembrane region" description="Helical" evidence="8">
    <location>
        <begin position="69"/>
        <end position="88"/>
    </location>
</feature>
<feature type="domain" description="Major facilitator superfamily (MFS) profile" evidence="9">
    <location>
        <begin position="75"/>
        <end position="558"/>
    </location>
</feature>
<comment type="similarity">
    <text evidence="2">Belongs to the major facilitator superfamily.</text>
</comment>
<dbReference type="GO" id="GO:0022857">
    <property type="term" value="F:transmembrane transporter activity"/>
    <property type="evidence" value="ECO:0007669"/>
    <property type="project" value="InterPro"/>
</dbReference>
<organism evidence="10 11">
    <name type="scientific">Syncephalastrum racemosum</name>
    <name type="common">Filamentous fungus</name>
    <dbReference type="NCBI Taxonomy" id="13706"/>
    <lineage>
        <taxon>Eukaryota</taxon>
        <taxon>Fungi</taxon>
        <taxon>Fungi incertae sedis</taxon>
        <taxon>Mucoromycota</taxon>
        <taxon>Mucoromycotina</taxon>
        <taxon>Mucoromycetes</taxon>
        <taxon>Mucorales</taxon>
        <taxon>Syncephalastraceae</taxon>
        <taxon>Syncephalastrum</taxon>
    </lineage>
</organism>
<comment type="caution">
    <text evidence="10">The sequence shown here is derived from an EMBL/GenBank/DDBJ whole genome shotgun (WGS) entry which is preliminary data.</text>
</comment>
<accession>A0A1X2H1N6</accession>
<dbReference type="CDD" id="cd17502">
    <property type="entry name" value="MFS_Azr1_MDR_like"/>
    <property type="match status" value="1"/>
</dbReference>
<keyword evidence="4 8" id="KW-0812">Transmembrane</keyword>
<evidence type="ECO:0000256" key="3">
    <source>
        <dbReference type="ARBA" id="ARBA00022448"/>
    </source>
</evidence>
<dbReference type="PROSITE" id="PS00216">
    <property type="entry name" value="SUGAR_TRANSPORT_1"/>
    <property type="match status" value="1"/>
</dbReference>
<sequence>MTDDTRRPDLETSSTVSKATVSPGSRTEKIDINSQDPEQREQESQEQEDGQSDKQLTPEEEKKERRKHVTALVLTFLSLQLSLFLAALDNTIVSTSLPKIGSDFEAMAISSWVVNAYILTLDAFQPLTSKFSDIFGRKWILVSGICIFLFGSVMCGVAKTMIWLIVCRAIQGIGGACIFSMVFVIISDIVPLHKRGSFQGIINAVFAVSSVFGPLIGGSFTDYVTWRWNFFINLPIGGVALVILVFFLHLPVPKQGLKEKFKRIDYVGNLLVLAATTLFLLAMNFGGQTFPWKSAAVIACFVLCGVMIILLCVVESKFAAEPLMPPRLFKNRSVVSVLLVNILFGLTFFAALYYLPYYFQVVRGDSAMWSGIRLIPMQMVVCVISTAVGVTISKLGFYRPQITLGMGVLTLSIGLFSLFDKDTPFSKIYGITVVGGLAMGCLFPSTIIALQAAVEIRDVAVVTGLNNFSRVLGGALGVAIASAVLNSSLNSHILGAIPDQYAQLVLASPEYIRNGLPAEYIPIIIDAYVESLRKVWYVLIAMAGVGFFASLLTRHHDLRRPAAPAAAQAAAASADQDKQSSEASSDSQTPVPSDEKTEREHEDSIVVDVAQGEKTQVAERT</sequence>
<keyword evidence="11" id="KW-1185">Reference proteome</keyword>
<evidence type="ECO:0000259" key="9">
    <source>
        <dbReference type="PROSITE" id="PS50850"/>
    </source>
</evidence>
<evidence type="ECO:0000256" key="4">
    <source>
        <dbReference type="ARBA" id="ARBA00022692"/>
    </source>
</evidence>
<dbReference type="InterPro" id="IPR005829">
    <property type="entry name" value="Sugar_transporter_CS"/>
</dbReference>
<feature type="compositionally biased region" description="Basic and acidic residues" evidence="7">
    <location>
        <begin position="1"/>
        <end position="10"/>
    </location>
</feature>
<evidence type="ECO:0000256" key="6">
    <source>
        <dbReference type="ARBA" id="ARBA00023136"/>
    </source>
</evidence>
<name>A0A1X2H1N6_SYNRA</name>
<feature type="compositionally biased region" description="Basic and acidic residues" evidence="7">
    <location>
        <begin position="593"/>
        <end position="604"/>
    </location>
</feature>
<gene>
    <name evidence="10" type="ORF">BCR43DRAFT_464103</name>
</gene>
<protein>
    <submittedName>
        <fullName evidence="10">Major facilitator superfamily domain-containing protein</fullName>
    </submittedName>
</protein>
<feature type="compositionally biased region" description="Basic and acidic residues" evidence="7">
    <location>
        <begin position="26"/>
        <end position="43"/>
    </location>
</feature>
<feature type="region of interest" description="Disordered" evidence="7">
    <location>
        <begin position="1"/>
        <end position="63"/>
    </location>
</feature>